<feature type="region of interest" description="Disordered" evidence="1">
    <location>
        <begin position="46"/>
        <end position="80"/>
    </location>
</feature>
<comment type="caution">
    <text evidence="2">The sequence shown here is derived from an EMBL/GenBank/DDBJ whole genome shotgun (WGS) entry which is preliminary data.</text>
</comment>
<dbReference type="Proteomes" id="UP000651452">
    <property type="component" value="Unassembled WGS sequence"/>
</dbReference>
<organism evidence="2 3">
    <name type="scientific">Ascochyta lentis</name>
    <dbReference type="NCBI Taxonomy" id="205686"/>
    <lineage>
        <taxon>Eukaryota</taxon>
        <taxon>Fungi</taxon>
        <taxon>Dikarya</taxon>
        <taxon>Ascomycota</taxon>
        <taxon>Pezizomycotina</taxon>
        <taxon>Dothideomycetes</taxon>
        <taxon>Pleosporomycetidae</taxon>
        <taxon>Pleosporales</taxon>
        <taxon>Pleosporineae</taxon>
        <taxon>Didymellaceae</taxon>
        <taxon>Ascochyta</taxon>
    </lineage>
</organism>
<evidence type="ECO:0000313" key="2">
    <source>
        <dbReference type="EMBL" id="KAF9691484.1"/>
    </source>
</evidence>
<dbReference type="AlphaFoldDB" id="A0A8H7IUX6"/>
<accession>A0A8H7IUX6</accession>
<dbReference type="EMBL" id="RZGK01000020">
    <property type="protein sequence ID" value="KAF9691484.1"/>
    <property type="molecule type" value="Genomic_DNA"/>
</dbReference>
<proteinExistence type="predicted"/>
<evidence type="ECO:0000313" key="3">
    <source>
        <dbReference type="Proteomes" id="UP000651452"/>
    </source>
</evidence>
<reference evidence="2" key="2">
    <citation type="submission" date="2020-09" db="EMBL/GenBank/DDBJ databases">
        <title>Reference genome assembly for Australian Ascochyta lentis isolate Al4.</title>
        <authorList>
            <person name="Lee R.C."/>
            <person name="Farfan-Caceres L.M."/>
            <person name="Debler J.W."/>
            <person name="Williams A.H."/>
            <person name="Henares B.M."/>
        </authorList>
    </citation>
    <scope>NUCLEOTIDE SEQUENCE</scope>
    <source>
        <strain evidence="2">Al4</strain>
    </source>
</reference>
<protein>
    <submittedName>
        <fullName evidence="2">Uncharacterized protein</fullName>
    </submittedName>
</protein>
<name>A0A8H7IUX6_9PLEO</name>
<evidence type="ECO:0000256" key="1">
    <source>
        <dbReference type="SAM" id="MobiDB-lite"/>
    </source>
</evidence>
<feature type="compositionally biased region" description="Basic and acidic residues" evidence="1">
    <location>
        <begin position="49"/>
        <end position="66"/>
    </location>
</feature>
<reference evidence="2" key="1">
    <citation type="submission" date="2018-12" db="EMBL/GenBank/DDBJ databases">
        <authorList>
            <person name="Syme R.A."/>
            <person name="Farfan-Caceres L."/>
            <person name="Lichtenzveig J."/>
        </authorList>
    </citation>
    <scope>NUCLEOTIDE SEQUENCE</scope>
    <source>
        <strain evidence="2">Al4</strain>
    </source>
</reference>
<gene>
    <name evidence="2" type="ORF">EKO04_010217</name>
</gene>
<sequence length="80" mass="8960">MASHAKLRFAEDKKRMSIGYTHPDDDGERQEIWITFVMTASGAKAHTYSSKDGEGTNHKMSHKDSPPDLQTLPLEDDEIG</sequence>
<keyword evidence="3" id="KW-1185">Reference proteome</keyword>